<dbReference type="NCBIfam" id="NF041654">
    <property type="entry name" value="GlcNAcase"/>
    <property type="match status" value="1"/>
</dbReference>
<feature type="chain" id="PRO_5008049641" evidence="4">
    <location>
        <begin position="19"/>
        <end position="730"/>
    </location>
</feature>
<keyword evidence="1 3" id="KW-0378">Hydrolase</keyword>
<evidence type="ECO:0000313" key="7">
    <source>
        <dbReference type="Proteomes" id="UP000076923"/>
    </source>
</evidence>
<dbReference type="Proteomes" id="UP000076923">
    <property type="component" value="Unassembled WGS sequence"/>
</dbReference>
<dbReference type="STRING" id="1333662.LPB303_14935"/>
<dbReference type="InterPro" id="IPR015882">
    <property type="entry name" value="HEX_bac_N"/>
</dbReference>
<evidence type="ECO:0000259" key="5">
    <source>
        <dbReference type="PROSITE" id="PS52009"/>
    </source>
</evidence>
<dbReference type="AlphaFoldDB" id="A0A176T2Z5"/>
<feature type="domain" description="GH84" evidence="5">
    <location>
        <begin position="144"/>
        <end position="411"/>
    </location>
</feature>
<keyword evidence="7" id="KW-1185">Reference proteome</keyword>
<protein>
    <submittedName>
        <fullName evidence="6">O-GlcNAcase</fullName>
    </submittedName>
</protein>
<dbReference type="InterPro" id="IPR013780">
    <property type="entry name" value="Glyco_hydro_b"/>
</dbReference>
<dbReference type="Pfam" id="PF18344">
    <property type="entry name" value="CBM32"/>
    <property type="match status" value="1"/>
</dbReference>
<proteinExistence type="inferred from homology"/>
<keyword evidence="4" id="KW-0732">Signal</keyword>
<sequence length="730" mass="83570">MRLTFLIAFVLVSNFSVAQSLDINPTPQQLMSEGSIEMPTSFNIQQKNTDKATQHLLSSFFTTDNTDAKGFSIIIGDVDSKISRKLRRKVPGKAEGYFIKSTQKSITIIGRDARGTYYGVRTLLALLQNKKMPLGEILDYPDVAARGTVEGFYGTPWSFEHRIRQLDFYGENKLNTYIYGPKDDPYHSSPNWRKPYPENEAAQLKKLIDRAEMNQVDFVWAIHPGKDIKWNDEDRKNLLNKFELMYDLGVRAYAVFFDDISGEGTNPKQQANLLNFLHTDFIKKKKDVKPLIMCPTEYNKGWSKPEGGYLKTLGKELDPSIRIMWTGNTVVADIDKETMNWINTEINRNAFIWWNFPVSDYVRNHMLLGPTYGNGKDIANDVSGFVSNPMEHAEASKIAIYGVADYSWNMTEYQPEKKWLEALKVVMPKSYKSLEVFARHNSDLGQNGHRYRRKESVSFSPKATAFLKQLKAGENIDDFKAVENEFHAMVEASYILLNSSDNAVLLDEIRPWVQQFKLLGQSGLGMLHMYTSLQAKKTDDFERSYNAIIAVKEEMYQIDRTKNQNPYQPGVKTATLVATPLIDDSFAYLTAAYNKEFNKNLAVASNYNPHVLFTNIKQLQNQQISLTDRTLVLNPPLEVIQMAANAYFGFELDKTTRVPNVQYQLENTSIYKNLELQTSTNGTTWATIKTEVKKDAIHVRLNKQVKYIRIVNTSTENIETKIVHFKIEVK</sequence>
<dbReference type="PANTHER" id="PTHR13170:SF16">
    <property type="entry name" value="PROTEIN O-GLCNACASE"/>
    <property type="match status" value="1"/>
</dbReference>
<dbReference type="GO" id="GO:0015929">
    <property type="term" value="F:hexosaminidase activity"/>
    <property type="evidence" value="ECO:0007669"/>
    <property type="project" value="UniProtKB-ARBA"/>
</dbReference>
<feature type="signal peptide" evidence="4">
    <location>
        <begin position="1"/>
        <end position="18"/>
    </location>
</feature>
<dbReference type="EMBL" id="LVWE01000061">
    <property type="protein sequence ID" value="OAD42259.1"/>
    <property type="molecule type" value="Genomic_DNA"/>
</dbReference>
<dbReference type="SUPFAM" id="SSF51445">
    <property type="entry name" value="(Trans)glycosidases"/>
    <property type="match status" value="1"/>
</dbReference>
<dbReference type="Pfam" id="PF21809">
    <property type="entry name" value="Glyco_hydro_84_hel"/>
    <property type="match status" value="1"/>
</dbReference>
<dbReference type="Gene3D" id="3.30.379.10">
    <property type="entry name" value="Chitobiase/beta-hexosaminidase domain 2-like"/>
    <property type="match status" value="1"/>
</dbReference>
<evidence type="ECO:0000256" key="3">
    <source>
        <dbReference type="PROSITE-ProRule" id="PRU01353"/>
    </source>
</evidence>
<dbReference type="SUPFAM" id="SSF140657">
    <property type="entry name" value="Hyaluronidase post-catalytic domain-like"/>
    <property type="match status" value="1"/>
</dbReference>
<dbReference type="InterPro" id="IPR049478">
    <property type="entry name" value="BT_4395-like_hel"/>
</dbReference>
<dbReference type="Gene3D" id="2.60.40.1180">
    <property type="entry name" value="Golgi alpha-mannosidase II"/>
    <property type="match status" value="1"/>
</dbReference>
<feature type="active site" description="Proton donor" evidence="3">
    <location>
        <position position="259"/>
    </location>
</feature>
<keyword evidence="2 3" id="KW-0326">Glycosidase</keyword>
<dbReference type="Gene3D" id="3.20.20.80">
    <property type="entry name" value="Glycosidases"/>
    <property type="match status" value="1"/>
</dbReference>
<dbReference type="Pfam" id="PF07555">
    <property type="entry name" value="NAGidase"/>
    <property type="match status" value="1"/>
</dbReference>
<gene>
    <name evidence="6" type="ORF">LPB303_14935</name>
</gene>
<dbReference type="GO" id="GO:0005975">
    <property type="term" value="P:carbohydrate metabolic process"/>
    <property type="evidence" value="ECO:0007669"/>
    <property type="project" value="UniProtKB-ARBA"/>
</dbReference>
<accession>A0A176T2Z5</accession>
<dbReference type="Gene3D" id="1.20.58.460">
    <property type="entry name" value="Hyaluronidase post-catalytic domain-like"/>
    <property type="match status" value="1"/>
</dbReference>
<dbReference type="InterPro" id="IPR029018">
    <property type="entry name" value="Hex-like_dom2"/>
</dbReference>
<reference evidence="6 7" key="1">
    <citation type="submission" date="2016-02" db="EMBL/GenBank/DDBJ databases">
        <title>Draft genome sequence of Polaribacter atrinae KACC17473.</title>
        <authorList>
            <person name="Shin S.-K."/>
            <person name="Yi H."/>
        </authorList>
    </citation>
    <scope>NUCLEOTIDE SEQUENCE [LARGE SCALE GENOMIC DNA]</scope>
    <source>
        <strain evidence="6 7">KACC 17473</strain>
    </source>
</reference>
<dbReference type="GO" id="GO:1901135">
    <property type="term" value="P:carbohydrate derivative metabolic process"/>
    <property type="evidence" value="ECO:0007669"/>
    <property type="project" value="UniProtKB-ARBA"/>
</dbReference>
<dbReference type="PROSITE" id="PS52009">
    <property type="entry name" value="GH84"/>
    <property type="match status" value="1"/>
</dbReference>
<evidence type="ECO:0000313" key="6">
    <source>
        <dbReference type="EMBL" id="OAD42259.1"/>
    </source>
</evidence>
<dbReference type="SUPFAM" id="SSF49785">
    <property type="entry name" value="Galactose-binding domain-like"/>
    <property type="match status" value="1"/>
</dbReference>
<evidence type="ECO:0000256" key="1">
    <source>
        <dbReference type="ARBA" id="ARBA00022801"/>
    </source>
</evidence>
<dbReference type="Pfam" id="PF02838">
    <property type="entry name" value="Glyco_hydro_20b"/>
    <property type="match status" value="1"/>
</dbReference>
<dbReference type="InterPro" id="IPR008979">
    <property type="entry name" value="Galactose-bd-like_sf"/>
</dbReference>
<dbReference type="InterPro" id="IPR017853">
    <property type="entry name" value="GH"/>
</dbReference>
<evidence type="ECO:0000256" key="4">
    <source>
        <dbReference type="SAM" id="SignalP"/>
    </source>
</evidence>
<comment type="similarity">
    <text evidence="3">Belongs to the glycosyl hydrolase 84 family.</text>
</comment>
<dbReference type="SUPFAM" id="SSF55545">
    <property type="entry name" value="beta-N-acetylhexosaminidase-like domain"/>
    <property type="match status" value="1"/>
</dbReference>
<dbReference type="InterPro" id="IPR011496">
    <property type="entry name" value="O-GlcNAcase_cat"/>
</dbReference>
<name>A0A176T2Z5_9FLAO</name>
<dbReference type="InterPro" id="IPR048162">
    <property type="entry name" value="O-GlcNAcase_BT_4395-like"/>
</dbReference>
<dbReference type="InterPro" id="IPR051822">
    <property type="entry name" value="Glycosyl_Hydrolase_84"/>
</dbReference>
<organism evidence="6 7">
    <name type="scientific">Polaribacter atrinae</name>
    <dbReference type="NCBI Taxonomy" id="1333662"/>
    <lineage>
        <taxon>Bacteria</taxon>
        <taxon>Pseudomonadati</taxon>
        <taxon>Bacteroidota</taxon>
        <taxon>Flavobacteriia</taxon>
        <taxon>Flavobacteriales</taxon>
        <taxon>Flavobacteriaceae</taxon>
    </lineage>
</organism>
<dbReference type="PANTHER" id="PTHR13170">
    <property type="entry name" value="O-GLCNACASE"/>
    <property type="match status" value="1"/>
</dbReference>
<comment type="caution">
    <text evidence="6">The sequence shown here is derived from an EMBL/GenBank/DDBJ whole genome shotgun (WGS) entry which is preliminary data.</text>
</comment>
<evidence type="ECO:0000256" key="2">
    <source>
        <dbReference type="ARBA" id="ARBA00023295"/>
    </source>
</evidence>